<dbReference type="Gene3D" id="1.50.10.10">
    <property type="match status" value="1"/>
</dbReference>
<evidence type="ECO:0000313" key="2">
    <source>
        <dbReference type="Proteomes" id="UP001139028"/>
    </source>
</evidence>
<organism evidence="1 2">
    <name type="scientific">Microbulbifer okhotskensis</name>
    <dbReference type="NCBI Taxonomy" id="2926617"/>
    <lineage>
        <taxon>Bacteria</taxon>
        <taxon>Pseudomonadati</taxon>
        <taxon>Pseudomonadota</taxon>
        <taxon>Gammaproteobacteria</taxon>
        <taxon>Cellvibrionales</taxon>
        <taxon>Microbulbiferaceae</taxon>
        <taxon>Microbulbifer</taxon>
    </lineage>
</organism>
<gene>
    <name evidence="1" type="ORF">MO867_06965</name>
</gene>
<protein>
    <submittedName>
        <fullName evidence="1">Prenyltransferase</fullName>
    </submittedName>
</protein>
<keyword evidence="2" id="KW-1185">Reference proteome</keyword>
<dbReference type="RefSeq" id="WP_252465567.1">
    <property type="nucleotide sequence ID" value="NZ_JALBWM010000020.1"/>
</dbReference>
<proteinExistence type="predicted"/>
<dbReference type="AlphaFoldDB" id="A0A9X2J749"/>
<comment type="caution">
    <text evidence="1">The sequence shown here is derived from an EMBL/GenBank/DDBJ whole genome shotgun (WGS) entry which is preliminary data.</text>
</comment>
<evidence type="ECO:0000313" key="1">
    <source>
        <dbReference type="EMBL" id="MCO1334081.1"/>
    </source>
</evidence>
<dbReference type="SUPFAM" id="SSF48208">
    <property type="entry name" value="Six-hairpin glycosidases"/>
    <property type="match status" value="1"/>
</dbReference>
<reference evidence="1" key="1">
    <citation type="journal article" date="2022" name="Arch. Microbiol.">
        <title>Microbulbifer okhotskensis sp. nov., isolated from a deep bottom sediment of the Okhotsk Sea.</title>
        <authorList>
            <person name="Romanenko L."/>
            <person name="Kurilenko V."/>
            <person name="Otstavnykh N."/>
            <person name="Velansky P."/>
            <person name="Isaeva M."/>
            <person name="Mikhailov V."/>
        </authorList>
    </citation>
    <scope>NUCLEOTIDE SEQUENCE</scope>
    <source>
        <strain evidence="1">OS29</strain>
    </source>
</reference>
<dbReference type="GO" id="GO:0005975">
    <property type="term" value="P:carbohydrate metabolic process"/>
    <property type="evidence" value="ECO:0007669"/>
    <property type="project" value="InterPro"/>
</dbReference>
<dbReference type="Proteomes" id="UP001139028">
    <property type="component" value="Unassembled WGS sequence"/>
</dbReference>
<accession>A0A9X2J749</accession>
<dbReference type="CDD" id="cd00688">
    <property type="entry name" value="ISOPREN_C2_like"/>
    <property type="match status" value="1"/>
</dbReference>
<sequence length="370" mass="41471">MNKISSRAKTTGLFPEGFIADSAAYILSQQLPDGSIPWFKGGYADPWDHVEAAMGLAIAGEYRAAEKAYRWLADIQLEDGSWWAAYKDGAIDNRERRETNFVAYVATGVWQYFLIKHDTQFLQRFWPMVERAIEFVLRLQTKFGEIHWAVDTEGAAKEDALITGCSSIYKSLECAINIAHQLGVARPQWRVAREALGNALRNKPERFDRTWGSKARFSMDWFYPILTGAFSGQAAQLRLQQRWDEFVVAGLGCRCVSDEPWVTVAESCELTMSLIAAGQYSRAEVLYRGLHRWQDKDGGYWTGYVYRDEAVWPEEKTTWTVGAMLLAADALAGLTSASALFTSVCLPSDAAQNTQGVDCFDELELSGSQG</sequence>
<dbReference type="InterPro" id="IPR008928">
    <property type="entry name" value="6-hairpin_glycosidase_sf"/>
</dbReference>
<dbReference type="InterPro" id="IPR012341">
    <property type="entry name" value="6hp_glycosidase-like_sf"/>
</dbReference>
<name>A0A9X2J749_9GAMM</name>
<dbReference type="EMBL" id="JALBWM010000020">
    <property type="protein sequence ID" value="MCO1334081.1"/>
    <property type="molecule type" value="Genomic_DNA"/>
</dbReference>